<evidence type="ECO:0000256" key="3">
    <source>
        <dbReference type="ARBA" id="ARBA00022692"/>
    </source>
</evidence>
<evidence type="ECO:0000313" key="7">
    <source>
        <dbReference type="Proteomes" id="UP000749559"/>
    </source>
</evidence>
<sequence length="497" mass="54997">MGVYTIEDHQMDQYYIGKTPQIQWNSAKIPKHASFEMDAPNAGKTIDKKTIDVGHKRRLLKNFFLVVVAAALVIIPNNSLMGLQSSLNSEGGLGVATVSCQWASNAICSLLIAPSIVNILGQKRALFGAWSLFCLFIVANAFPSWYTLMPASFLMGLGFSIHMVGLPTFVTPLAKEYAEVVGDQNPQAMADSFNGISFAIINSGRIWGEMISSAILLVEDNDQMNTSENQTVISRRTCGADFCPNSNENVTKADRPSDENIYILMGTFFGMVMIALILLMCMDETRNRTNITAKDVKDRVVKVLRLQTSPKMIPLILIFFYAGFRNSLMWGDFNQAYVSCELGIGYVGLTMVCMGITNTISAYLFGVLQRWVHRSVFVALASIFNLAAMVTMLLWTPSTDELWLFFTLPAIYGVALAVWQTQQVSLIGTIFPDNLDIGFVSRNIWNAIGMSSAFAINGFLCVKTKAYITIGVLCASAISYIILELLMTFKWKIEAKK</sequence>
<dbReference type="EMBL" id="CAIIXF020000006">
    <property type="protein sequence ID" value="CAH1785713.1"/>
    <property type="molecule type" value="Genomic_DNA"/>
</dbReference>
<keyword evidence="3" id="KW-0812">Transmembrane</keyword>
<keyword evidence="7" id="KW-1185">Reference proteome</keyword>
<dbReference type="InterPro" id="IPR051951">
    <property type="entry name" value="UNC-93_regulatory"/>
</dbReference>
<comment type="caution">
    <text evidence="6">The sequence shown here is derived from an EMBL/GenBank/DDBJ whole genome shotgun (WGS) entry which is preliminary data.</text>
</comment>
<name>A0A8J1UHI4_OWEFU</name>
<dbReference type="SUPFAM" id="SSF103473">
    <property type="entry name" value="MFS general substrate transporter"/>
    <property type="match status" value="1"/>
</dbReference>
<proteinExistence type="inferred from homology"/>
<dbReference type="Proteomes" id="UP000749559">
    <property type="component" value="Unassembled WGS sequence"/>
</dbReference>
<dbReference type="GO" id="GO:0016020">
    <property type="term" value="C:membrane"/>
    <property type="evidence" value="ECO:0007669"/>
    <property type="project" value="UniProtKB-SubCell"/>
</dbReference>
<organism evidence="6 7">
    <name type="scientific">Owenia fusiformis</name>
    <name type="common">Polychaete worm</name>
    <dbReference type="NCBI Taxonomy" id="6347"/>
    <lineage>
        <taxon>Eukaryota</taxon>
        <taxon>Metazoa</taxon>
        <taxon>Spiralia</taxon>
        <taxon>Lophotrochozoa</taxon>
        <taxon>Annelida</taxon>
        <taxon>Polychaeta</taxon>
        <taxon>Sedentaria</taxon>
        <taxon>Canalipalpata</taxon>
        <taxon>Sabellida</taxon>
        <taxon>Oweniida</taxon>
        <taxon>Oweniidae</taxon>
        <taxon>Owenia</taxon>
    </lineage>
</organism>
<evidence type="ECO:0000256" key="4">
    <source>
        <dbReference type="ARBA" id="ARBA00022989"/>
    </source>
</evidence>
<evidence type="ECO:0000313" key="6">
    <source>
        <dbReference type="EMBL" id="CAH1785713.1"/>
    </source>
</evidence>
<dbReference type="PANTHER" id="PTHR19444">
    <property type="entry name" value="UNC-93 RELATED"/>
    <property type="match status" value="1"/>
</dbReference>
<dbReference type="InterPro" id="IPR010291">
    <property type="entry name" value="Ion_channel_UNC-93"/>
</dbReference>
<comment type="subcellular location">
    <subcellularLocation>
        <location evidence="1">Membrane</location>
        <topology evidence="1">Multi-pass membrane protein</topology>
    </subcellularLocation>
</comment>
<protein>
    <submittedName>
        <fullName evidence="6">Uncharacterized protein</fullName>
    </submittedName>
</protein>
<dbReference type="PANTHER" id="PTHR19444:SF13">
    <property type="entry name" value="PROTEIN UNC-93 HOMOLOG A"/>
    <property type="match status" value="1"/>
</dbReference>
<evidence type="ECO:0000256" key="1">
    <source>
        <dbReference type="ARBA" id="ARBA00004141"/>
    </source>
</evidence>
<keyword evidence="4" id="KW-1133">Transmembrane helix</keyword>
<comment type="similarity">
    <text evidence="2">Belongs to the unc-93 family.</text>
</comment>
<dbReference type="InterPro" id="IPR036259">
    <property type="entry name" value="MFS_trans_sf"/>
</dbReference>
<keyword evidence="5" id="KW-0472">Membrane</keyword>
<dbReference type="Pfam" id="PF05978">
    <property type="entry name" value="UNC-93"/>
    <property type="match status" value="1"/>
</dbReference>
<dbReference type="AlphaFoldDB" id="A0A8J1UHI4"/>
<evidence type="ECO:0000256" key="5">
    <source>
        <dbReference type="ARBA" id="ARBA00023136"/>
    </source>
</evidence>
<evidence type="ECO:0000256" key="2">
    <source>
        <dbReference type="ARBA" id="ARBA00009172"/>
    </source>
</evidence>
<dbReference type="Gene3D" id="1.20.1250.20">
    <property type="entry name" value="MFS general substrate transporter like domains"/>
    <property type="match status" value="2"/>
</dbReference>
<reference evidence="6" key="1">
    <citation type="submission" date="2022-03" db="EMBL/GenBank/DDBJ databases">
        <authorList>
            <person name="Martin C."/>
        </authorList>
    </citation>
    <scope>NUCLEOTIDE SEQUENCE</scope>
</reference>
<dbReference type="OrthoDB" id="78663at2759"/>
<accession>A0A8J1UHI4</accession>
<gene>
    <name evidence="6" type="ORF">OFUS_LOCUS11730</name>
</gene>